<name>A0AAD3NWQ5_9RHOB</name>
<dbReference type="EMBL" id="BSFH01000011">
    <property type="protein sequence ID" value="GLK63034.1"/>
    <property type="molecule type" value="Genomic_DNA"/>
</dbReference>
<evidence type="ECO:0000313" key="2">
    <source>
        <dbReference type="EMBL" id="GLK63034.1"/>
    </source>
</evidence>
<dbReference type="AlphaFoldDB" id="A0AAD3NWQ5"/>
<comment type="caution">
    <text evidence="2">The sequence shown here is derived from an EMBL/GenBank/DDBJ whole genome shotgun (WGS) entry which is preliminary data.</text>
</comment>
<accession>A0AAD3NWQ5</accession>
<feature type="compositionally biased region" description="Pro residues" evidence="1">
    <location>
        <begin position="60"/>
        <end position="69"/>
    </location>
</feature>
<keyword evidence="3" id="KW-1185">Reference proteome</keyword>
<evidence type="ECO:0000256" key="1">
    <source>
        <dbReference type="SAM" id="MobiDB-lite"/>
    </source>
</evidence>
<organism evidence="2 3">
    <name type="scientific">Paracoccus kondratievae</name>
    <dbReference type="NCBI Taxonomy" id="135740"/>
    <lineage>
        <taxon>Bacteria</taxon>
        <taxon>Pseudomonadati</taxon>
        <taxon>Pseudomonadota</taxon>
        <taxon>Alphaproteobacteria</taxon>
        <taxon>Rhodobacterales</taxon>
        <taxon>Paracoccaceae</taxon>
        <taxon>Paracoccus</taxon>
    </lineage>
</organism>
<sequence>MHSVRSIAREASDSDVERSASDALIFGYGPALMGAGAALVIPAVRQGDAGQCQKGTGFPRPHPGPLTEP</sequence>
<protein>
    <submittedName>
        <fullName evidence="2">Uncharacterized protein</fullName>
    </submittedName>
</protein>
<feature type="region of interest" description="Disordered" evidence="1">
    <location>
        <begin position="1"/>
        <end position="20"/>
    </location>
</feature>
<proteinExistence type="predicted"/>
<feature type="region of interest" description="Disordered" evidence="1">
    <location>
        <begin position="48"/>
        <end position="69"/>
    </location>
</feature>
<gene>
    <name evidence="2" type="ORF">GCM10017635_05030</name>
</gene>
<feature type="compositionally biased region" description="Basic and acidic residues" evidence="1">
    <location>
        <begin position="7"/>
        <end position="20"/>
    </location>
</feature>
<reference evidence="2" key="1">
    <citation type="journal article" date="2014" name="Int. J. Syst. Evol. Microbiol.">
        <title>Complete genome sequence of Corynebacterium casei LMG S-19264T (=DSM 44701T), isolated from a smear-ripened cheese.</title>
        <authorList>
            <consortium name="US DOE Joint Genome Institute (JGI-PGF)"/>
            <person name="Walter F."/>
            <person name="Albersmeier A."/>
            <person name="Kalinowski J."/>
            <person name="Ruckert C."/>
        </authorList>
    </citation>
    <scope>NUCLEOTIDE SEQUENCE</scope>
    <source>
        <strain evidence="2">VKM B-2222</strain>
    </source>
</reference>
<dbReference type="Proteomes" id="UP001143349">
    <property type="component" value="Unassembled WGS sequence"/>
</dbReference>
<evidence type="ECO:0000313" key="3">
    <source>
        <dbReference type="Proteomes" id="UP001143349"/>
    </source>
</evidence>
<reference evidence="2" key="2">
    <citation type="submission" date="2023-01" db="EMBL/GenBank/DDBJ databases">
        <authorList>
            <person name="Sun Q."/>
            <person name="Evtushenko L."/>
        </authorList>
    </citation>
    <scope>NUCLEOTIDE SEQUENCE</scope>
    <source>
        <strain evidence="2">VKM B-2222</strain>
    </source>
</reference>